<organism evidence="2 3">
    <name type="scientific">Coniella lustricola</name>
    <dbReference type="NCBI Taxonomy" id="2025994"/>
    <lineage>
        <taxon>Eukaryota</taxon>
        <taxon>Fungi</taxon>
        <taxon>Dikarya</taxon>
        <taxon>Ascomycota</taxon>
        <taxon>Pezizomycotina</taxon>
        <taxon>Sordariomycetes</taxon>
        <taxon>Sordariomycetidae</taxon>
        <taxon>Diaporthales</taxon>
        <taxon>Schizoparmaceae</taxon>
        <taxon>Coniella</taxon>
    </lineage>
</organism>
<evidence type="ECO:0000313" key="2">
    <source>
        <dbReference type="EMBL" id="PSS02091.1"/>
    </source>
</evidence>
<keyword evidence="3" id="KW-1185">Reference proteome</keyword>
<evidence type="ECO:0000313" key="3">
    <source>
        <dbReference type="Proteomes" id="UP000241462"/>
    </source>
</evidence>
<evidence type="ECO:0000256" key="1">
    <source>
        <dbReference type="SAM" id="SignalP"/>
    </source>
</evidence>
<name>A0A2T3AKJ2_9PEZI</name>
<dbReference type="EMBL" id="KZ678379">
    <property type="protein sequence ID" value="PSS02091.1"/>
    <property type="molecule type" value="Genomic_DNA"/>
</dbReference>
<reference evidence="2 3" key="1">
    <citation type="journal article" date="2018" name="Mycol. Prog.">
        <title>Coniella lustricola, a new species from submerged detritus.</title>
        <authorList>
            <person name="Raudabaugh D.B."/>
            <person name="Iturriaga T."/>
            <person name="Carver A."/>
            <person name="Mondo S."/>
            <person name="Pangilinan J."/>
            <person name="Lipzen A."/>
            <person name="He G."/>
            <person name="Amirebrahimi M."/>
            <person name="Grigoriev I.V."/>
            <person name="Miller A.N."/>
        </authorList>
    </citation>
    <scope>NUCLEOTIDE SEQUENCE [LARGE SCALE GENOMIC DNA]</scope>
    <source>
        <strain evidence="2 3">B22-T-1</strain>
    </source>
</reference>
<sequence>MLLGAGGHGQVALIAAFLAGLRSASVGRRGGSPVINLGFAPPQSPQKHAHVLLSLPQRQPQKGQAVCSSSRFPGRRVWDERGEVSGADSARVGVVARSYCQE</sequence>
<dbReference type="Proteomes" id="UP000241462">
    <property type="component" value="Unassembled WGS sequence"/>
</dbReference>
<proteinExistence type="predicted"/>
<dbReference type="AlphaFoldDB" id="A0A2T3AKJ2"/>
<accession>A0A2T3AKJ2</accession>
<feature type="signal peptide" evidence="1">
    <location>
        <begin position="1"/>
        <end position="23"/>
    </location>
</feature>
<dbReference type="InParanoid" id="A0A2T3AKJ2"/>
<keyword evidence="1" id="KW-0732">Signal</keyword>
<protein>
    <submittedName>
        <fullName evidence="2">Uncharacterized protein</fullName>
    </submittedName>
</protein>
<gene>
    <name evidence="2" type="ORF">BD289DRAFT_269709</name>
</gene>
<feature type="chain" id="PRO_5015635275" evidence="1">
    <location>
        <begin position="24"/>
        <end position="102"/>
    </location>
</feature>